<keyword evidence="5 7" id="KW-1133">Transmembrane helix</keyword>
<dbReference type="Pfam" id="PF01490">
    <property type="entry name" value="Aa_trans"/>
    <property type="match status" value="1"/>
</dbReference>
<evidence type="ECO:0000256" key="3">
    <source>
        <dbReference type="ARBA" id="ARBA00022692"/>
    </source>
</evidence>
<evidence type="ECO:0000256" key="2">
    <source>
        <dbReference type="ARBA" id="ARBA00022448"/>
    </source>
</evidence>
<keyword evidence="6 7" id="KW-0472">Membrane</keyword>
<evidence type="ECO:0000256" key="4">
    <source>
        <dbReference type="ARBA" id="ARBA00022970"/>
    </source>
</evidence>
<evidence type="ECO:0000256" key="5">
    <source>
        <dbReference type="ARBA" id="ARBA00022989"/>
    </source>
</evidence>
<evidence type="ECO:0000313" key="9">
    <source>
        <dbReference type="EMBL" id="OIT30871.1"/>
    </source>
</evidence>
<feature type="domain" description="Amino acid transporter transmembrane" evidence="8">
    <location>
        <begin position="33"/>
        <end position="321"/>
    </location>
</feature>
<dbReference type="InterPro" id="IPR013057">
    <property type="entry name" value="AA_transpt_TM"/>
</dbReference>
<dbReference type="STRING" id="49451.A0A314KN57"/>
<evidence type="ECO:0000256" key="1">
    <source>
        <dbReference type="ARBA" id="ARBA00004370"/>
    </source>
</evidence>
<feature type="transmembrane region" description="Helical" evidence="7">
    <location>
        <begin position="255"/>
        <end position="277"/>
    </location>
</feature>
<dbReference type="AlphaFoldDB" id="A0A314KN57"/>
<name>A0A314KN57_NICAT</name>
<feature type="transmembrane region" description="Helical" evidence="7">
    <location>
        <begin position="63"/>
        <end position="82"/>
    </location>
</feature>
<keyword evidence="2" id="KW-0813">Transport</keyword>
<protein>
    <submittedName>
        <fullName evidence="9">Proline transporter 2</fullName>
    </submittedName>
</protein>
<proteinExistence type="predicted"/>
<feature type="transmembrane region" description="Helical" evidence="7">
    <location>
        <begin position="217"/>
        <end position="235"/>
    </location>
</feature>
<keyword evidence="10" id="KW-1185">Reference proteome</keyword>
<keyword evidence="4" id="KW-0029">Amino-acid transport</keyword>
<dbReference type="EMBL" id="MJEQ01001406">
    <property type="protein sequence ID" value="OIT30871.1"/>
    <property type="molecule type" value="Genomic_DNA"/>
</dbReference>
<dbReference type="Gramene" id="OIT30871">
    <property type="protein sequence ID" value="OIT30871"/>
    <property type="gene ID" value="A4A49_64233"/>
</dbReference>
<organism evidence="9 10">
    <name type="scientific">Nicotiana attenuata</name>
    <name type="common">Coyote tobacco</name>
    <dbReference type="NCBI Taxonomy" id="49451"/>
    <lineage>
        <taxon>Eukaryota</taxon>
        <taxon>Viridiplantae</taxon>
        <taxon>Streptophyta</taxon>
        <taxon>Embryophyta</taxon>
        <taxon>Tracheophyta</taxon>
        <taxon>Spermatophyta</taxon>
        <taxon>Magnoliopsida</taxon>
        <taxon>eudicotyledons</taxon>
        <taxon>Gunneridae</taxon>
        <taxon>Pentapetalae</taxon>
        <taxon>asterids</taxon>
        <taxon>lamiids</taxon>
        <taxon>Solanales</taxon>
        <taxon>Solanaceae</taxon>
        <taxon>Nicotianoideae</taxon>
        <taxon>Nicotianeae</taxon>
        <taxon>Nicotiana</taxon>
    </lineage>
</organism>
<evidence type="ECO:0000256" key="7">
    <source>
        <dbReference type="SAM" id="Phobius"/>
    </source>
</evidence>
<dbReference type="Proteomes" id="UP000187609">
    <property type="component" value="Unassembled WGS sequence"/>
</dbReference>
<evidence type="ECO:0000313" key="10">
    <source>
        <dbReference type="Proteomes" id="UP000187609"/>
    </source>
</evidence>
<dbReference type="GO" id="GO:0006865">
    <property type="term" value="P:amino acid transport"/>
    <property type="evidence" value="ECO:0007669"/>
    <property type="project" value="UniProtKB-KW"/>
</dbReference>
<dbReference type="GO" id="GO:0016020">
    <property type="term" value="C:membrane"/>
    <property type="evidence" value="ECO:0007669"/>
    <property type="project" value="UniProtKB-SubCell"/>
</dbReference>
<feature type="transmembrane region" description="Helical" evidence="7">
    <location>
        <begin position="154"/>
        <end position="172"/>
    </location>
</feature>
<feature type="transmembrane region" description="Helical" evidence="7">
    <location>
        <begin position="112"/>
        <end position="134"/>
    </location>
</feature>
<evidence type="ECO:0000259" key="8">
    <source>
        <dbReference type="Pfam" id="PF01490"/>
    </source>
</evidence>
<gene>
    <name evidence="9" type="primary">PROT2_2</name>
    <name evidence="9" type="ORF">A4A49_64233</name>
</gene>
<evidence type="ECO:0000256" key="6">
    <source>
        <dbReference type="ARBA" id="ARBA00023136"/>
    </source>
</evidence>
<keyword evidence="3 7" id="KW-0812">Transmembrane</keyword>
<feature type="transmembrane region" description="Helical" evidence="7">
    <location>
        <begin position="36"/>
        <end position="56"/>
    </location>
</feature>
<comment type="subcellular location">
    <subcellularLocation>
        <location evidence="1">Membrane</location>
    </subcellularLocation>
</comment>
<reference evidence="9" key="1">
    <citation type="submission" date="2016-11" db="EMBL/GenBank/DDBJ databases">
        <title>The genome of Nicotiana attenuata.</title>
        <authorList>
            <person name="Xu S."/>
            <person name="Brockmoeller T."/>
            <person name="Gaquerel E."/>
            <person name="Navarro A."/>
            <person name="Kuhl H."/>
            <person name="Gase K."/>
            <person name="Ling Z."/>
            <person name="Zhou W."/>
            <person name="Kreitzer C."/>
            <person name="Stanke M."/>
            <person name="Tang H."/>
            <person name="Lyons E."/>
            <person name="Pandey P."/>
            <person name="Pandey S.P."/>
            <person name="Timmermann B."/>
            <person name="Baldwin I.T."/>
        </authorList>
    </citation>
    <scope>NUCLEOTIDE SEQUENCE [LARGE SCALE GENOMIC DNA]</scope>
    <source>
        <strain evidence="9">UT</strain>
    </source>
</reference>
<dbReference type="PANTHER" id="PTHR48017">
    <property type="entry name" value="OS05G0424000 PROTEIN-RELATED"/>
    <property type="match status" value="1"/>
</dbReference>
<feature type="transmembrane region" description="Helical" evidence="7">
    <location>
        <begin position="178"/>
        <end position="196"/>
    </location>
</feature>
<comment type="caution">
    <text evidence="9">The sequence shown here is derived from an EMBL/GenBank/DDBJ whole genome shotgun (WGS) entry which is preliminary data.</text>
</comment>
<sequence length="329" mass="35907">MGEEEQKKEGVTSSSNHVALEVEVPETHHQIGQDSFIQVGVLMCTGLNSAYALGYAGAIMAPLGWIGGVIGLMLAAVISLYANALIAKIHQYGGKRHIRYRDLAGFIYGQKAYVVVWGLQYANLFLINIGYIILGRQALKAFHILFRDDDEMKLPYFTAIAGLGCVLFAIAVPHLSSLRAWLAASTFFYITITFVLSLKDGMNAPPRYYSIPDARRVFATIGATGNLVFAFNSGMVPEIQATLRAPVVDNMLKALYIHFTIGPAPVFAVTFVGYWAYGSRTSSYLLDNVSGPVWVKALANLAAFLQSIISLHVELFTIRDVGRVNVGST</sequence>
<accession>A0A314KN57</accession>